<dbReference type="PANTHER" id="PTHR33909">
    <property type="entry name" value="SEC TRANSLOCON ACCESSORY COMPLEX SUBUNIT YAJC"/>
    <property type="match status" value="1"/>
</dbReference>
<evidence type="ECO:0000313" key="11">
    <source>
        <dbReference type="EMBL" id="CAB4890134.1"/>
    </source>
</evidence>
<accession>A0A6J7F970</accession>
<feature type="transmembrane region" description="Helical" evidence="10">
    <location>
        <begin position="23"/>
        <end position="40"/>
    </location>
</feature>
<protein>
    <submittedName>
        <fullName evidence="11">Unannotated protein</fullName>
    </submittedName>
</protein>
<evidence type="ECO:0000256" key="6">
    <source>
        <dbReference type="ARBA" id="ARBA00022989"/>
    </source>
</evidence>
<gene>
    <name evidence="11" type="ORF">UFOPK3573_00004</name>
    <name evidence="12" type="ORF">UFOPK3879_00050</name>
</gene>
<comment type="subcellular location">
    <subcellularLocation>
        <location evidence="1">Cell membrane</location>
        <topology evidence="1">Single-pass membrane protein</topology>
    </subcellularLocation>
</comment>
<evidence type="ECO:0000256" key="7">
    <source>
        <dbReference type="ARBA" id="ARBA00023010"/>
    </source>
</evidence>
<dbReference type="Pfam" id="PF02699">
    <property type="entry name" value="YajC"/>
    <property type="match status" value="1"/>
</dbReference>
<dbReference type="GO" id="GO:0015031">
    <property type="term" value="P:protein transport"/>
    <property type="evidence" value="ECO:0007669"/>
    <property type="project" value="UniProtKB-KW"/>
</dbReference>
<keyword evidence="4 10" id="KW-0812">Transmembrane</keyword>
<evidence type="ECO:0000256" key="5">
    <source>
        <dbReference type="ARBA" id="ARBA00022927"/>
    </source>
</evidence>
<dbReference type="AlphaFoldDB" id="A0A6J7F970"/>
<keyword evidence="2" id="KW-0813">Transport</keyword>
<keyword evidence="6 10" id="KW-1133">Transmembrane helix</keyword>
<dbReference type="EMBL" id="CAFBMJ010000001">
    <property type="protein sequence ID" value="CAB4890134.1"/>
    <property type="molecule type" value="Genomic_DNA"/>
</dbReference>
<evidence type="ECO:0000256" key="4">
    <source>
        <dbReference type="ARBA" id="ARBA00022692"/>
    </source>
</evidence>
<keyword evidence="3" id="KW-1003">Cell membrane</keyword>
<evidence type="ECO:0000256" key="3">
    <source>
        <dbReference type="ARBA" id="ARBA00022475"/>
    </source>
</evidence>
<dbReference type="InterPro" id="IPR003849">
    <property type="entry name" value="Preprotein_translocase_YajC"/>
</dbReference>
<reference evidence="11" key="1">
    <citation type="submission" date="2020-05" db="EMBL/GenBank/DDBJ databases">
        <authorList>
            <person name="Chiriac C."/>
            <person name="Salcher M."/>
            <person name="Ghai R."/>
            <person name="Kavagutti S V."/>
        </authorList>
    </citation>
    <scope>NUCLEOTIDE SEQUENCE</scope>
</reference>
<evidence type="ECO:0000256" key="8">
    <source>
        <dbReference type="ARBA" id="ARBA00023136"/>
    </source>
</evidence>
<evidence type="ECO:0000256" key="10">
    <source>
        <dbReference type="SAM" id="Phobius"/>
    </source>
</evidence>
<name>A0A6J7F970_9ZZZZ</name>
<dbReference type="PRINTS" id="PR01853">
    <property type="entry name" value="YAJCTRNLCASE"/>
</dbReference>
<keyword evidence="5" id="KW-0653">Protein transport</keyword>
<feature type="region of interest" description="Disordered" evidence="9">
    <location>
        <begin position="100"/>
        <end position="119"/>
    </location>
</feature>
<dbReference type="PANTHER" id="PTHR33909:SF1">
    <property type="entry name" value="SEC TRANSLOCON ACCESSORY COMPLEX SUBUNIT YAJC"/>
    <property type="match status" value="1"/>
</dbReference>
<evidence type="ECO:0000256" key="9">
    <source>
        <dbReference type="SAM" id="MobiDB-lite"/>
    </source>
</evidence>
<dbReference type="NCBIfam" id="TIGR00739">
    <property type="entry name" value="yajC"/>
    <property type="match status" value="1"/>
</dbReference>
<dbReference type="EMBL" id="CAFBNR010000002">
    <property type="protein sequence ID" value="CAB4952762.1"/>
    <property type="molecule type" value="Genomic_DNA"/>
</dbReference>
<keyword evidence="7" id="KW-0811">Translocation</keyword>
<sequence length="119" mass="13000">MFISLFALIGATTTTTKSSGGILSILPLVLIFGAMYFLLLRPQRKRQKETRNLQSALQEGDEVILASGIYGFISAIEDGYVWLDIAEKVEIRVARSAIATKVSTPSSSDQSSSDKNEKK</sequence>
<organism evidence="11">
    <name type="scientific">freshwater metagenome</name>
    <dbReference type="NCBI Taxonomy" id="449393"/>
    <lineage>
        <taxon>unclassified sequences</taxon>
        <taxon>metagenomes</taxon>
        <taxon>ecological metagenomes</taxon>
    </lineage>
</organism>
<keyword evidence="8 10" id="KW-0472">Membrane</keyword>
<dbReference type="SMART" id="SM01323">
    <property type="entry name" value="YajC"/>
    <property type="match status" value="1"/>
</dbReference>
<evidence type="ECO:0000256" key="2">
    <source>
        <dbReference type="ARBA" id="ARBA00022448"/>
    </source>
</evidence>
<proteinExistence type="predicted"/>
<evidence type="ECO:0000313" key="12">
    <source>
        <dbReference type="EMBL" id="CAB4952762.1"/>
    </source>
</evidence>
<evidence type="ECO:0000256" key="1">
    <source>
        <dbReference type="ARBA" id="ARBA00004162"/>
    </source>
</evidence>
<dbReference type="GO" id="GO:0005886">
    <property type="term" value="C:plasma membrane"/>
    <property type="evidence" value="ECO:0007669"/>
    <property type="project" value="UniProtKB-SubCell"/>
</dbReference>